<evidence type="ECO:0000313" key="3">
    <source>
        <dbReference type="Proteomes" id="UP001499993"/>
    </source>
</evidence>
<dbReference type="Pfam" id="PF01026">
    <property type="entry name" value="TatD_DNase"/>
    <property type="match status" value="1"/>
</dbReference>
<dbReference type="EMBL" id="BAABIK010000028">
    <property type="protein sequence ID" value="GAA4952730.1"/>
    <property type="molecule type" value="Genomic_DNA"/>
</dbReference>
<dbReference type="GO" id="GO:0016787">
    <property type="term" value="F:hydrolase activity"/>
    <property type="evidence" value="ECO:0007669"/>
    <property type="project" value="UniProtKB-KW"/>
</dbReference>
<dbReference type="Proteomes" id="UP001499993">
    <property type="component" value="Unassembled WGS sequence"/>
</dbReference>
<accession>A0ABP9GTK6</accession>
<dbReference type="Gene3D" id="3.20.20.140">
    <property type="entry name" value="Metal-dependent hydrolases"/>
    <property type="match status" value="1"/>
</dbReference>
<feature type="region of interest" description="Disordered" evidence="1">
    <location>
        <begin position="1"/>
        <end position="26"/>
    </location>
</feature>
<name>A0ABP9GTK6_9ACTN</name>
<evidence type="ECO:0000256" key="1">
    <source>
        <dbReference type="SAM" id="MobiDB-lite"/>
    </source>
</evidence>
<proteinExistence type="predicted"/>
<reference evidence="3" key="1">
    <citation type="journal article" date="2019" name="Int. J. Syst. Evol. Microbiol.">
        <title>The Global Catalogue of Microorganisms (GCM) 10K type strain sequencing project: providing services to taxonomists for standard genome sequencing and annotation.</title>
        <authorList>
            <consortium name="The Broad Institute Genomics Platform"/>
            <consortium name="The Broad Institute Genome Sequencing Center for Infectious Disease"/>
            <person name="Wu L."/>
            <person name="Ma J."/>
        </authorList>
    </citation>
    <scope>NUCLEOTIDE SEQUENCE [LARGE SCALE GENOMIC DNA]</scope>
    <source>
        <strain evidence="3">JCM 18123</strain>
    </source>
</reference>
<comment type="caution">
    <text evidence="2">The sequence shown here is derived from an EMBL/GenBank/DDBJ whole genome shotgun (WGS) entry which is preliminary data.</text>
</comment>
<sequence>MGKRSGSAVRNRNAQTPPEPPEPLRVAVGDSHTHMDMQTPEVGAIVAAAEAVGVTPLMQVGVDVSSSQWAAATAAEYPAVWAAAALHPNEAPRIVHGDGAPGVEADDTDWAGKARPAGGQAALEDALAEIDRLAALPQVRAVGETGLDYYRTGSEGAAAQQESFRRHIGIAKRHGRALMIHDRDAHDDVLSILAEEGAPEAVVFHCFSGDAEMAKICADNGYFMSFAGNVTFAGAEQLREAAALAPPELVLVETDAPFLTPKPYRGRPNAPYLVPYTLRALAAAKGMAEDDLARAVAANGRRAFGLD</sequence>
<keyword evidence="3" id="KW-1185">Reference proteome</keyword>
<protein>
    <submittedName>
        <fullName evidence="2">TatD family hydrolase</fullName>
    </submittedName>
</protein>
<dbReference type="PANTHER" id="PTHR46124:SF2">
    <property type="entry name" value="D-AMINOACYL-TRNA DEACYLASE"/>
    <property type="match status" value="1"/>
</dbReference>
<dbReference type="InterPro" id="IPR001130">
    <property type="entry name" value="TatD-like"/>
</dbReference>
<organism evidence="2 3">
    <name type="scientific">Streptomonospora halophila</name>
    <dbReference type="NCBI Taxonomy" id="427369"/>
    <lineage>
        <taxon>Bacteria</taxon>
        <taxon>Bacillati</taxon>
        <taxon>Actinomycetota</taxon>
        <taxon>Actinomycetes</taxon>
        <taxon>Streptosporangiales</taxon>
        <taxon>Nocardiopsidaceae</taxon>
        <taxon>Streptomonospora</taxon>
    </lineage>
</organism>
<dbReference type="SUPFAM" id="SSF51556">
    <property type="entry name" value="Metallo-dependent hydrolases"/>
    <property type="match status" value="1"/>
</dbReference>
<dbReference type="CDD" id="cd01310">
    <property type="entry name" value="TatD_DNAse"/>
    <property type="match status" value="1"/>
</dbReference>
<keyword evidence="2" id="KW-0378">Hydrolase</keyword>
<gene>
    <name evidence="2" type="ORF">GCM10023224_41870</name>
</gene>
<dbReference type="RefSeq" id="WP_345558321.1">
    <property type="nucleotide sequence ID" value="NZ_BAABIK010000028.1"/>
</dbReference>
<dbReference type="PIRSF" id="PIRSF005902">
    <property type="entry name" value="DNase_TatD"/>
    <property type="match status" value="1"/>
</dbReference>
<evidence type="ECO:0000313" key="2">
    <source>
        <dbReference type="EMBL" id="GAA4952730.1"/>
    </source>
</evidence>
<dbReference type="PANTHER" id="PTHR46124">
    <property type="entry name" value="D-AMINOACYL-TRNA DEACYLASE"/>
    <property type="match status" value="1"/>
</dbReference>
<dbReference type="InterPro" id="IPR032466">
    <property type="entry name" value="Metal_Hydrolase"/>
</dbReference>